<comment type="caution">
    <text evidence="1">The sequence shown here is derived from an EMBL/GenBank/DDBJ whole genome shotgun (WGS) entry which is preliminary data.</text>
</comment>
<gene>
    <name evidence="1" type="ORF">HYY65_13345</name>
</gene>
<dbReference type="EMBL" id="JACPSX010000255">
    <property type="protein sequence ID" value="MBI3016010.1"/>
    <property type="molecule type" value="Genomic_DNA"/>
</dbReference>
<dbReference type="AlphaFoldDB" id="A0A932GS50"/>
<dbReference type="Proteomes" id="UP000741360">
    <property type="component" value="Unassembled WGS sequence"/>
</dbReference>
<proteinExistence type="predicted"/>
<protein>
    <submittedName>
        <fullName evidence="1">SIR2 family protein</fullName>
    </submittedName>
</protein>
<organism evidence="1 2">
    <name type="scientific">Tectimicrobiota bacterium</name>
    <dbReference type="NCBI Taxonomy" id="2528274"/>
    <lineage>
        <taxon>Bacteria</taxon>
        <taxon>Pseudomonadati</taxon>
        <taxon>Nitrospinota/Tectimicrobiota group</taxon>
        <taxon>Candidatus Tectimicrobiota</taxon>
    </lineage>
</organism>
<reference evidence="1" key="1">
    <citation type="submission" date="2020-07" db="EMBL/GenBank/DDBJ databases">
        <title>Huge and variable diversity of episymbiotic CPR bacteria and DPANN archaea in groundwater ecosystems.</title>
        <authorList>
            <person name="He C.Y."/>
            <person name="Keren R."/>
            <person name="Whittaker M."/>
            <person name="Farag I.F."/>
            <person name="Doudna J."/>
            <person name="Cate J.H.D."/>
            <person name="Banfield J.F."/>
        </authorList>
    </citation>
    <scope>NUCLEOTIDE SEQUENCE</scope>
    <source>
        <strain evidence="1">NC_groundwater_717_Ag_S-0.2um_59_8</strain>
    </source>
</reference>
<feature type="non-terminal residue" evidence="1">
    <location>
        <position position="1"/>
    </location>
</feature>
<dbReference type="Pfam" id="PF13289">
    <property type="entry name" value="SIR2_2"/>
    <property type="match status" value="1"/>
</dbReference>
<accession>A0A932GS50</accession>
<name>A0A932GS50_UNCTE</name>
<sequence>LPVVHPHGYLRLGGGPVTQLVLGEDDYFQHSRTPYAWPDVILIGYLSQSTCVFVGSSMTDPNVRRFLRLGRPVSSHRHFAFLPRSIDEVERDAMFRSLFDRDLEILGVRPIRFPLRTRENGVYSRIRELLDLLVTFNVDSEAIWRLVDSGPAT</sequence>
<evidence type="ECO:0000313" key="2">
    <source>
        <dbReference type="Proteomes" id="UP000741360"/>
    </source>
</evidence>
<evidence type="ECO:0000313" key="1">
    <source>
        <dbReference type="EMBL" id="MBI3016010.1"/>
    </source>
</evidence>